<feature type="site" description="Deprotonates C-terminal active site Cys" evidence="8">
    <location>
        <position position="25"/>
    </location>
</feature>
<dbReference type="SUPFAM" id="SSF52833">
    <property type="entry name" value="Thioredoxin-like"/>
    <property type="match status" value="1"/>
</dbReference>
<evidence type="ECO:0000256" key="2">
    <source>
        <dbReference type="ARBA" id="ARBA00022448"/>
    </source>
</evidence>
<dbReference type="PROSITE" id="PS00194">
    <property type="entry name" value="THIOREDOXIN_1"/>
    <property type="match status" value="1"/>
</dbReference>
<dbReference type="GO" id="GO:0005737">
    <property type="term" value="C:cytoplasm"/>
    <property type="evidence" value="ECO:0007669"/>
    <property type="project" value="TreeGrafter"/>
</dbReference>
<evidence type="ECO:0000256" key="4">
    <source>
        <dbReference type="ARBA" id="ARBA00023157"/>
    </source>
</evidence>
<evidence type="ECO:0000256" key="6">
    <source>
        <dbReference type="NCBIfam" id="TIGR01068"/>
    </source>
</evidence>
<proteinExistence type="inferred from homology"/>
<dbReference type="InterPro" id="IPR013766">
    <property type="entry name" value="Thioredoxin_domain"/>
</dbReference>
<dbReference type="RefSeq" id="WP_076713514.1">
    <property type="nucleotide sequence ID" value="NZ_MOEN01000035.1"/>
</dbReference>
<organism evidence="11 12">
    <name type="scientific">Desulfurobacterium indicum</name>
    <dbReference type="NCBI Taxonomy" id="1914305"/>
    <lineage>
        <taxon>Bacteria</taxon>
        <taxon>Pseudomonadati</taxon>
        <taxon>Aquificota</taxon>
        <taxon>Aquificia</taxon>
        <taxon>Desulfurobacteriales</taxon>
        <taxon>Desulfurobacteriaceae</taxon>
        <taxon>Desulfurobacterium</taxon>
    </lineage>
</organism>
<evidence type="ECO:0000256" key="3">
    <source>
        <dbReference type="ARBA" id="ARBA00022982"/>
    </source>
</evidence>
<feature type="active site" description="Nucleophile" evidence="8">
    <location>
        <position position="34"/>
    </location>
</feature>
<dbReference type="Proteomes" id="UP000187408">
    <property type="component" value="Unassembled WGS sequence"/>
</dbReference>
<dbReference type="Gene3D" id="3.40.30.10">
    <property type="entry name" value="Glutaredoxin"/>
    <property type="match status" value="1"/>
</dbReference>
<keyword evidence="4 9" id="KW-1015">Disulfide bond</keyword>
<keyword evidence="12" id="KW-1185">Reference proteome</keyword>
<name>A0A1R1MJV7_9BACT</name>
<dbReference type="STRING" id="1914305.BLW93_07705"/>
<dbReference type="InterPro" id="IPR005746">
    <property type="entry name" value="Thioredoxin"/>
</dbReference>
<dbReference type="OrthoDB" id="9790390at2"/>
<feature type="active site" description="Nucleophile" evidence="8">
    <location>
        <position position="31"/>
    </location>
</feature>
<feature type="site" description="Contributes to redox potential value" evidence="8">
    <location>
        <position position="33"/>
    </location>
</feature>
<keyword evidence="5 9" id="KW-0676">Redox-active center</keyword>
<comment type="similarity">
    <text evidence="1 7">Belongs to the thioredoxin family.</text>
</comment>
<dbReference type="PRINTS" id="PR00421">
    <property type="entry name" value="THIOREDOXIN"/>
</dbReference>
<protein>
    <recommendedName>
        <fullName evidence="6 7">Thioredoxin</fullName>
    </recommendedName>
</protein>
<comment type="caution">
    <text evidence="11">The sequence shown here is derived from an EMBL/GenBank/DDBJ whole genome shotgun (WGS) entry which is preliminary data.</text>
</comment>
<reference evidence="11 12" key="1">
    <citation type="submission" date="2016-10" db="EMBL/GenBank/DDBJ databases">
        <title>Genome sequence of a sulfur-reducing bacterium Desulfurobacterium indicum K6013.</title>
        <authorList>
            <person name="Cao J."/>
            <person name="Shao Z."/>
            <person name="Alain K."/>
            <person name="Jebbar M."/>
        </authorList>
    </citation>
    <scope>NUCLEOTIDE SEQUENCE [LARGE SCALE GENOMIC DNA]</scope>
    <source>
        <strain evidence="11 12">K6013</strain>
    </source>
</reference>
<evidence type="ECO:0000256" key="1">
    <source>
        <dbReference type="ARBA" id="ARBA00008987"/>
    </source>
</evidence>
<sequence length="109" mass="12374">MAREIQTIEEFEREVLSSDVPVLVDFWAPWCGPCRMLAPTIEELANQYKGKIKVFKVNTDDLPMLAMQYGIRGIPTVMLFVNGEPADVKVGLQPKAVFEQTIERFIGEE</sequence>
<feature type="domain" description="Thioredoxin" evidence="10">
    <location>
        <begin position="2"/>
        <end position="107"/>
    </location>
</feature>
<dbReference type="InterPro" id="IPR017937">
    <property type="entry name" value="Thioredoxin_CS"/>
</dbReference>
<dbReference type="PANTHER" id="PTHR45663:SF11">
    <property type="entry name" value="GEO12009P1"/>
    <property type="match status" value="1"/>
</dbReference>
<dbReference type="NCBIfam" id="TIGR01068">
    <property type="entry name" value="thioredoxin"/>
    <property type="match status" value="1"/>
</dbReference>
<evidence type="ECO:0000256" key="7">
    <source>
        <dbReference type="PIRNR" id="PIRNR000077"/>
    </source>
</evidence>
<keyword evidence="3" id="KW-0249">Electron transport</keyword>
<dbReference type="CDD" id="cd02947">
    <property type="entry name" value="TRX_family"/>
    <property type="match status" value="1"/>
</dbReference>
<keyword evidence="2" id="KW-0813">Transport</keyword>
<dbReference type="PIRSF" id="PIRSF000077">
    <property type="entry name" value="Thioredoxin"/>
    <property type="match status" value="1"/>
</dbReference>
<gene>
    <name evidence="11" type="ORF">BLW93_07705</name>
</gene>
<evidence type="ECO:0000256" key="8">
    <source>
        <dbReference type="PIRSR" id="PIRSR000077-1"/>
    </source>
</evidence>
<dbReference type="PANTHER" id="PTHR45663">
    <property type="entry name" value="GEO12009P1"/>
    <property type="match status" value="1"/>
</dbReference>
<dbReference type="Pfam" id="PF00085">
    <property type="entry name" value="Thioredoxin"/>
    <property type="match status" value="1"/>
</dbReference>
<feature type="site" description="Contributes to redox potential value" evidence="8">
    <location>
        <position position="32"/>
    </location>
</feature>
<accession>A0A1R1MJV7</accession>
<dbReference type="GO" id="GO:0015035">
    <property type="term" value="F:protein-disulfide reductase activity"/>
    <property type="evidence" value="ECO:0007669"/>
    <property type="project" value="UniProtKB-UniRule"/>
</dbReference>
<evidence type="ECO:0000256" key="9">
    <source>
        <dbReference type="PIRSR" id="PIRSR000077-4"/>
    </source>
</evidence>
<evidence type="ECO:0000313" key="11">
    <source>
        <dbReference type="EMBL" id="OMH39984.1"/>
    </source>
</evidence>
<evidence type="ECO:0000313" key="12">
    <source>
        <dbReference type="Proteomes" id="UP000187408"/>
    </source>
</evidence>
<dbReference type="InterPro" id="IPR036249">
    <property type="entry name" value="Thioredoxin-like_sf"/>
</dbReference>
<dbReference type="EMBL" id="MOEN01000035">
    <property type="protein sequence ID" value="OMH39984.1"/>
    <property type="molecule type" value="Genomic_DNA"/>
</dbReference>
<feature type="disulfide bond" description="Redox-active" evidence="9">
    <location>
        <begin position="31"/>
        <end position="34"/>
    </location>
</feature>
<evidence type="ECO:0000259" key="10">
    <source>
        <dbReference type="PROSITE" id="PS51352"/>
    </source>
</evidence>
<dbReference type="PROSITE" id="PS51352">
    <property type="entry name" value="THIOREDOXIN_2"/>
    <property type="match status" value="1"/>
</dbReference>
<evidence type="ECO:0000256" key="5">
    <source>
        <dbReference type="ARBA" id="ARBA00023284"/>
    </source>
</evidence>
<dbReference type="AlphaFoldDB" id="A0A1R1MJV7"/>
<dbReference type="FunFam" id="3.40.30.10:FF:000001">
    <property type="entry name" value="Thioredoxin"/>
    <property type="match status" value="1"/>
</dbReference>